<evidence type="ECO:0000313" key="2">
    <source>
        <dbReference type="EMBL" id="KZV22994.1"/>
    </source>
</evidence>
<feature type="region of interest" description="Disordered" evidence="1">
    <location>
        <begin position="161"/>
        <end position="226"/>
    </location>
</feature>
<protein>
    <submittedName>
        <fullName evidence="2">Uncharacterized protein</fullName>
    </submittedName>
</protein>
<dbReference type="AlphaFoldDB" id="A0A2Z7AMG6"/>
<reference evidence="2 3" key="1">
    <citation type="journal article" date="2015" name="Proc. Natl. Acad. Sci. U.S.A.">
        <title>The resurrection genome of Boea hygrometrica: A blueprint for survival of dehydration.</title>
        <authorList>
            <person name="Xiao L."/>
            <person name="Yang G."/>
            <person name="Zhang L."/>
            <person name="Yang X."/>
            <person name="Zhao S."/>
            <person name="Ji Z."/>
            <person name="Zhou Q."/>
            <person name="Hu M."/>
            <person name="Wang Y."/>
            <person name="Chen M."/>
            <person name="Xu Y."/>
            <person name="Jin H."/>
            <person name="Xiao X."/>
            <person name="Hu G."/>
            <person name="Bao F."/>
            <person name="Hu Y."/>
            <person name="Wan P."/>
            <person name="Li L."/>
            <person name="Deng X."/>
            <person name="Kuang T."/>
            <person name="Xiang C."/>
            <person name="Zhu J.K."/>
            <person name="Oliver M.J."/>
            <person name="He Y."/>
        </authorList>
    </citation>
    <scope>NUCLEOTIDE SEQUENCE [LARGE SCALE GENOMIC DNA]</scope>
    <source>
        <strain evidence="3">cv. XS01</strain>
    </source>
</reference>
<gene>
    <name evidence="2" type="ORF">F511_20395</name>
</gene>
<feature type="compositionally biased region" description="Basic and acidic residues" evidence="1">
    <location>
        <begin position="186"/>
        <end position="213"/>
    </location>
</feature>
<name>A0A2Z7AMG6_9LAMI</name>
<sequence length="410" mass="45143">MAASFFVNAMQVDFESVLAMEHAGMVRMFKTLEDTWLKGTSSKKKEMKIEYHLLHDIVAKALCAKAGSFDVVTNEKFDLMVEITAGFKVNWAQVLFQVLVAMVNNPNRQSQGFVVQLSVLLERLVKEDLGELVKLHPQKVLTKKSVHTYIKKNMVVGPAGETSKVSGAMKSEQHSTMESIQSLTNKAEKEAGEKQKHEQKAGEVKKLEKTAVEKKKKKKEKDIPVEKKQKIAVQKIMEARSQAAPVKSKSGTSSEEDSCPLAKLKKGGAKCNLVVESSDLEATMSVPPMLITKKYRTKRTKKVKPTAYHQAESQPGPIPDIPAGGDKASIAGGPDATMETTPDLEPQVADGSTVAEEEESVECSNQTDMEPVTNEGTIVVWSGPEQPAQQSMTFTRKGIFAPVEIREIKW</sequence>
<proteinExistence type="predicted"/>
<dbReference type="Proteomes" id="UP000250235">
    <property type="component" value="Unassembled WGS sequence"/>
</dbReference>
<feature type="compositionally biased region" description="Polar residues" evidence="1">
    <location>
        <begin position="174"/>
        <end position="185"/>
    </location>
</feature>
<feature type="region of interest" description="Disordered" evidence="1">
    <location>
        <begin position="297"/>
        <end position="373"/>
    </location>
</feature>
<organism evidence="2 3">
    <name type="scientific">Dorcoceras hygrometricum</name>
    <dbReference type="NCBI Taxonomy" id="472368"/>
    <lineage>
        <taxon>Eukaryota</taxon>
        <taxon>Viridiplantae</taxon>
        <taxon>Streptophyta</taxon>
        <taxon>Embryophyta</taxon>
        <taxon>Tracheophyta</taxon>
        <taxon>Spermatophyta</taxon>
        <taxon>Magnoliopsida</taxon>
        <taxon>eudicotyledons</taxon>
        <taxon>Gunneridae</taxon>
        <taxon>Pentapetalae</taxon>
        <taxon>asterids</taxon>
        <taxon>lamiids</taxon>
        <taxon>Lamiales</taxon>
        <taxon>Gesneriaceae</taxon>
        <taxon>Didymocarpoideae</taxon>
        <taxon>Trichosporeae</taxon>
        <taxon>Loxocarpinae</taxon>
        <taxon>Dorcoceras</taxon>
    </lineage>
</organism>
<dbReference type="EMBL" id="KV013978">
    <property type="protein sequence ID" value="KZV22994.1"/>
    <property type="molecule type" value="Genomic_DNA"/>
</dbReference>
<feature type="region of interest" description="Disordered" evidence="1">
    <location>
        <begin position="238"/>
        <end position="259"/>
    </location>
</feature>
<keyword evidence="3" id="KW-1185">Reference proteome</keyword>
<evidence type="ECO:0000313" key="3">
    <source>
        <dbReference type="Proteomes" id="UP000250235"/>
    </source>
</evidence>
<evidence type="ECO:0000256" key="1">
    <source>
        <dbReference type="SAM" id="MobiDB-lite"/>
    </source>
</evidence>
<accession>A0A2Z7AMG6</accession>